<evidence type="ECO:0000313" key="2">
    <source>
        <dbReference type="EMBL" id="QCT73408.1"/>
    </source>
</evidence>
<evidence type="ECO:0000259" key="1">
    <source>
        <dbReference type="PROSITE" id="PS50887"/>
    </source>
</evidence>
<accession>A0A4P9CCN3</accession>
<name>A0A4P9CCN3_EUBML</name>
<reference evidence="2 3" key="1">
    <citation type="submission" date="2018-05" db="EMBL/GenBank/DDBJ databases">
        <title>Genome comparison of Eubacterium sp.</title>
        <authorList>
            <person name="Feng Y."/>
            <person name="Sanchez-Andrea I."/>
            <person name="Stams A.J.M."/>
            <person name="De Vos W.M."/>
        </authorList>
    </citation>
    <scope>NUCLEOTIDE SEQUENCE [LARGE SCALE GENOMIC DNA]</scope>
    <source>
        <strain evidence="2 3">YI</strain>
    </source>
</reference>
<dbReference type="Proteomes" id="UP000218387">
    <property type="component" value="Chromosome"/>
</dbReference>
<dbReference type="Gene3D" id="3.30.70.270">
    <property type="match status" value="1"/>
</dbReference>
<dbReference type="PROSITE" id="PS50887">
    <property type="entry name" value="GGDEF"/>
    <property type="match status" value="1"/>
</dbReference>
<dbReference type="InterPro" id="IPR000160">
    <property type="entry name" value="GGDEF_dom"/>
</dbReference>
<organism evidence="2 3">
    <name type="scientific">Eubacterium maltosivorans</name>
    <dbReference type="NCBI Taxonomy" id="2041044"/>
    <lineage>
        <taxon>Bacteria</taxon>
        <taxon>Bacillati</taxon>
        <taxon>Bacillota</taxon>
        <taxon>Clostridia</taxon>
        <taxon>Eubacteriales</taxon>
        <taxon>Eubacteriaceae</taxon>
        <taxon>Eubacterium</taxon>
    </lineage>
</organism>
<evidence type="ECO:0000313" key="3">
    <source>
        <dbReference type="Proteomes" id="UP000218387"/>
    </source>
</evidence>
<dbReference type="InterPro" id="IPR029787">
    <property type="entry name" value="Nucleotide_cyclase"/>
</dbReference>
<gene>
    <name evidence="2" type="ORF">CPZ25_019485</name>
</gene>
<dbReference type="InterPro" id="IPR043128">
    <property type="entry name" value="Rev_trsase/Diguanyl_cyclase"/>
</dbReference>
<feature type="domain" description="GGDEF" evidence="1">
    <location>
        <begin position="1"/>
        <end position="43"/>
    </location>
</feature>
<dbReference type="SUPFAM" id="SSF55073">
    <property type="entry name" value="Nucleotide cyclase"/>
    <property type="match status" value="1"/>
</dbReference>
<dbReference type="AlphaFoldDB" id="A0A4P9CCN3"/>
<sequence length="43" mass="4639">MSASLGVTFASARGNDYSNLYKIAERALYATKACGKNGFTFNE</sequence>
<keyword evidence="3" id="KW-1185">Reference proteome</keyword>
<dbReference type="KEGG" id="emt:CPZ25_019485"/>
<protein>
    <recommendedName>
        <fullName evidence="1">GGDEF domain-containing protein</fullName>
    </recommendedName>
</protein>
<dbReference type="EMBL" id="CP029487">
    <property type="protein sequence ID" value="QCT73408.1"/>
    <property type="molecule type" value="Genomic_DNA"/>
</dbReference>
<proteinExistence type="predicted"/>